<evidence type="ECO:0000256" key="7">
    <source>
        <dbReference type="ARBA" id="ARBA00023065"/>
    </source>
</evidence>
<evidence type="ECO:0000256" key="9">
    <source>
        <dbReference type="RuleBase" id="RU000320"/>
    </source>
</evidence>
<evidence type="ECO:0000256" key="8">
    <source>
        <dbReference type="ARBA" id="ARBA00023136"/>
    </source>
</evidence>
<feature type="transmembrane region" description="Helical" evidence="10">
    <location>
        <begin position="99"/>
        <end position="115"/>
    </location>
</feature>
<dbReference type="GO" id="GO:0006811">
    <property type="term" value="P:monoatomic ion transport"/>
    <property type="evidence" value="ECO:0007669"/>
    <property type="project" value="UniProtKB-KW"/>
</dbReference>
<comment type="subcellular location">
    <subcellularLocation>
        <location evidence="1">Cell membrane</location>
        <topology evidence="1">Multi-pass membrane protein</topology>
    </subcellularLocation>
    <subcellularLocation>
        <location evidence="9">Membrane</location>
        <topology evidence="9">Multi-pass membrane protein</topology>
    </subcellularLocation>
</comment>
<dbReference type="GO" id="GO:0015297">
    <property type="term" value="F:antiporter activity"/>
    <property type="evidence" value="ECO:0007669"/>
    <property type="project" value="UniProtKB-KW"/>
</dbReference>
<feature type="transmembrane region" description="Helical" evidence="10">
    <location>
        <begin position="548"/>
        <end position="566"/>
    </location>
</feature>
<feature type="transmembrane region" description="Helical" evidence="10">
    <location>
        <begin position="626"/>
        <end position="648"/>
    </location>
</feature>
<name>A0A318SD17_9DEIO</name>
<dbReference type="Pfam" id="PF00361">
    <property type="entry name" value="Proton_antipo_M"/>
    <property type="match status" value="1"/>
</dbReference>
<feature type="transmembrane region" description="Helical" evidence="10">
    <location>
        <begin position="660"/>
        <end position="681"/>
    </location>
</feature>
<gene>
    <name evidence="15" type="ORF">DES52_101347</name>
</gene>
<dbReference type="InterPro" id="IPR046806">
    <property type="entry name" value="MrpA_C/MbhE"/>
</dbReference>
<evidence type="ECO:0000313" key="16">
    <source>
        <dbReference type="Proteomes" id="UP000248326"/>
    </source>
</evidence>
<evidence type="ECO:0000313" key="15">
    <source>
        <dbReference type="EMBL" id="PYE56543.1"/>
    </source>
</evidence>
<feature type="transmembrane region" description="Helical" evidence="10">
    <location>
        <begin position="389"/>
        <end position="408"/>
    </location>
</feature>
<dbReference type="Pfam" id="PF00662">
    <property type="entry name" value="Proton_antipo_N"/>
    <property type="match status" value="1"/>
</dbReference>
<evidence type="ECO:0000256" key="1">
    <source>
        <dbReference type="ARBA" id="ARBA00004651"/>
    </source>
</evidence>
<comment type="caution">
    <text evidence="15">The sequence shown here is derived from an EMBL/GenBank/DDBJ whole genome shotgun (WGS) entry which is preliminary data.</text>
</comment>
<dbReference type="AlphaFoldDB" id="A0A318SD17"/>
<proteinExistence type="predicted"/>
<dbReference type="Gene3D" id="1.20.120.1200">
    <property type="entry name" value="NADH-ubiquinone/plastoquinone oxidoreductase chain 6, subunit NuoJ"/>
    <property type="match status" value="1"/>
</dbReference>
<evidence type="ECO:0000256" key="4">
    <source>
        <dbReference type="ARBA" id="ARBA00022475"/>
    </source>
</evidence>
<evidence type="ECO:0000256" key="3">
    <source>
        <dbReference type="ARBA" id="ARBA00022449"/>
    </source>
</evidence>
<keyword evidence="4" id="KW-1003">Cell membrane</keyword>
<organism evidence="15 16">
    <name type="scientific">Deinococcus yavapaiensis KR-236</name>
    <dbReference type="NCBI Taxonomy" id="694435"/>
    <lineage>
        <taxon>Bacteria</taxon>
        <taxon>Thermotogati</taxon>
        <taxon>Deinococcota</taxon>
        <taxon>Deinococci</taxon>
        <taxon>Deinococcales</taxon>
        <taxon>Deinococcaceae</taxon>
        <taxon>Deinococcus</taxon>
    </lineage>
</organism>
<dbReference type="GO" id="GO:0005886">
    <property type="term" value="C:plasma membrane"/>
    <property type="evidence" value="ECO:0007669"/>
    <property type="project" value="UniProtKB-SubCell"/>
</dbReference>
<protein>
    <submittedName>
        <fullName evidence="15">Multicomponent K+:H+ antiporter subunit A/multicomponent Na+:H+ antiporter subunit A</fullName>
    </submittedName>
</protein>
<feature type="transmembrane region" description="Helical" evidence="10">
    <location>
        <begin position="572"/>
        <end position="595"/>
    </location>
</feature>
<dbReference type="PANTHER" id="PTHR43373:SF1">
    <property type="entry name" value="NA(+)_H(+) ANTIPORTER SUBUNIT A"/>
    <property type="match status" value="1"/>
</dbReference>
<feature type="domain" description="NADH-Ubiquinone oxidoreductase (complex I) chain 5 N-terminal" evidence="12">
    <location>
        <begin position="54"/>
        <end position="99"/>
    </location>
</feature>
<dbReference type="OrthoDB" id="9807568at2"/>
<keyword evidence="3" id="KW-0050">Antiport</keyword>
<keyword evidence="2" id="KW-0813">Transport</keyword>
<keyword evidence="6 10" id="KW-1133">Transmembrane helix</keyword>
<dbReference type="InterPro" id="IPR050616">
    <property type="entry name" value="CPA3_Na-H_Antiporter_A"/>
</dbReference>
<keyword evidence="8 10" id="KW-0472">Membrane</keyword>
<feature type="transmembrane region" description="Helical" evidence="10">
    <location>
        <begin position="121"/>
        <end position="141"/>
    </location>
</feature>
<dbReference type="InterPro" id="IPR042106">
    <property type="entry name" value="Nuo/plastoQ_OxRdtase_6_NuoJ"/>
</dbReference>
<accession>A0A318SD17</accession>
<evidence type="ECO:0000256" key="6">
    <source>
        <dbReference type="ARBA" id="ARBA00022989"/>
    </source>
</evidence>
<dbReference type="PANTHER" id="PTHR43373">
    <property type="entry name" value="NA(+)/H(+) ANTIPORTER SUBUNIT"/>
    <property type="match status" value="1"/>
</dbReference>
<evidence type="ECO:0000259" key="14">
    <source>
        <dbReference type="Pfam" id="PF20501"/>
    </source>
</evidence>
<evidence type="ECO:0000259" key="13">
    <source>
        <dbReference type="Pfam" id="PF13244"/>
    </source>
</evidence>
<feature type="transmembrane region" description="Helical" evidence="10">
    <location>
        <begin position="602"/>
        <end position="620"/>
    </location>
</feature>
<evidence type="ECO:0000256" key="10">
    <source>
        <dbReference type="SAM" id="Phobius"/>
    </source>
</evidence>
<dbReference type="InterPro" id="IPR001750">
    <property type="entry name" value="ND/Mrp_TM"/>
</dbReference>
<evidence type="ECO:0000259" key="11">
    <source>
        <dbReference type="Pfam" id="PF00361"/>
    </source>
</evidence>
<feature type="transmembrane region" description="Helical" evidence="10">
    <location>
        <begin position="256"/>
        <end position="277"/>
    </location>
</feature>
<sequence>MLLAVGTPFLGALIAALLGLRVRTWTALVPILALLPALLLAAGDERRETLTWVPTLSLDLAFRLDGFSRLFAVLIGVIGVLTTLYAASYLSARENLGRFHAYLLLFAGSMLGLVLSENLFATFAFWELTSVTSFLLIGFWNDRPASRDGAVKALIVTGAGGLCLLVAAVLIAIAGGSAVLSQIDVDALRSSPLFVPALVLVLLAAFTKSAQVPFHLWLPTAMEAPTPVSAFLHSATMVKAGIFLVAKLGFLFAGALWTGLVVGFGLLTLFWGAYLALRQTDLKALLAYSTVSQLGLIMALFGLNTPEARFVAVAHLLNHAVFKAALFYVVGIVDHETGTRRLQDLSGLARALPVTASVAFVAALSMAGVPPLGGFVSKELFFERALQTSGWLAGVAVLGSVFTFAYSLKFLSVFVGPTKAPRKLHEAPLGLLAPTLPLAALAVSFGVLPSTAEALSRVAASTLNFTDVEEHLALWHGFNPALGLSALTWGLGALLYRLRRPVDAAQEKLESVGDANRAYYGFFRLLGRFATSFTTATQGQRLPDQLRAILTAFAVLAGYGLIRAHLTLPPNLGSVPIAFVPIAVLLVAGGVGVLLAKDAINAIVFTGLTGFGVAAAFLLLRAPDLALTQLLVEAVTVILFLLVIRFLPPLARLPRVGLRPLWDVLLAGSVAAIVFAFVLLVQSPLRERISPYYLENAYDEAGGKNVVNVILVDFRAFDTLGEITVLAIVAVAVYALVKMRSRA</sequence>
<feature type="domain" description="NADH:quinone oxidoreductase/Mrp antiporter transmembrane" evidence="11">
    <location>
        <begin position="116"/>
        <end position="403"/>
    </location>
</feature>
<evidence type="ECO:0000256" key="5">
    <source>
        <dbReference type="ARBA" id="ARBA00022692"/>
    </source>
</evidence>
<feature type="domain" description="MrpA C-terminal/MbhD" evidence="13">
    <location>
        <begin position="584"/>
        <end position="648"/>
    </location>
</feature>
<dbReference type="RefSeq" id="WP_110885020.1">
    <property type="nucleotide sequence ID" value="NZ_QJSX01000001.1"/>
</dbReference>
<keyword evidence="7" id="KW-0406">Ion transport</keyword>
<dbReference type="PRINTS" id="PR01434">
    <property type="entry name" value="NADHDHGNASE5"/>
</dbReference>
<dbReference type="Proteomes" id="UP000248326">
    <property type="component" value="Unassembled WGS sequence"/>
</dbReference>
<evidence type="ECO:0000256" key="2">
    <source>
        <dbReference type="ARBA" id="ARBA00022448"/>
    </source>
</evidence>
<reference evidence="15 16" key="1">
    <citation type="submission" date="2018-06" db="EMBL/GenBank/DDBJ databases">
        <title>Genomic Encyclopedia of Type Strains, Phase IV (KMG-IV): sequencing the most valuable type-strain genomes for metagenomic binning, comparative biology and taxonomic classification.</title>
        <authorList>
            <person name="Goeker M."/>
        </authorList>
    </citation>
    <scope>NUCLEOTIDE SEQUENCE [LARGE SCALE GENOMIC DNA]</scope>
    <source>
        <strain evidence="15 16">DSM 18048</strain>
    </source>
</reference>
<feature type="transmembrane region" description="Helical" evidence="10">
    <location>
        <begin position="351"/>
        <end position="369"/>
    </location>
</feature>
<evidence type="ECO:0000259" key="12">
    <source>
        <dbReference type="Pfam" id="PF00662"/>
    </source>
</evidence>
<keyword evidence="5 9" id="KW-0812">Transmembrane</keyword>
<dbReference type="InterPro" id="IPR001516">
    <property type="entry name" value="Proton_antipo_N"/>
</dbReference>
<feature type="domain" description="MrpA C-terminal/MbhE" evidence="14">
    <location>
        <begin position="667"/>
        <end position="738"/>
    </location>
</feature>
<dbReference type="InterPro" id="IPR025383">
    <property type="entry name" value="MrpA_C/MbhD"/>
</dbReference>
<dbReference type="EMBL" id="QJSX01000001">
    <property type="protein sequence ID" value="PYE56543.1"/>
    <property type="molecule type" value="Genomic_DNA"/>
</dbReference>
<feature type="transmembrane region" description="Helical" evidence="10">
    <location>
        <begin position="429"/>
        <end position="452"/>
    </location>
</feature>
<dbReference type="Pfam" id="PF13244">
    <property type="entry name" value="MbhD"/>
    <property type="match status" value="1"/>
</dbReference>
<feature type="transmembrane region" description="Helical" evidence="10">
    <location>
        <begin position="310"/>
        <end position="330"/>
    </location>
</feature>
<feature type="transmembrane region" description="Helical" evidence="10">
    <location>
        <begin position="472"/>
        <end position="496"/>
    </location>
</feature>
<feature type="transmembrane region" description="Helical" evidence="10">
    <location>
        <begin position="284"/>
        <end position="304"/>
    </location>
</feature>
<feature type="transmembrane region" description="Helical" evidence="10">
    <location>
        <begin position="193"/>
        <end position="218"/>
    </location>
</feature>
<feature type="transmembrane region" description="Helical" evidence="10">
    <location>
        <begin position="153"/>
        <end position="173"/>
    </location>
</feature>
<feature type="transmembrane region" description="Helical" evidence="10">
    <location>
        <begin position="230"/>
        <end position="250"/>
    </location>
</feature>
<feature type="transmembrane region" description="Helical" evidence="10">
    <location>
        <begin position="719"/>
        <end position="737"/>
    </location>
</feature>
<keyword evidence="16" id="KW-1185">Reference proteome</keyword>
<dbReference type="Pfam" id="PF20501">
    <property type="entry name" value="MbhE"/>
    <property type="match status" value="1"/>
</dbReference>
<feature type="transmembrane region" description="Helical" evidence="10">
    <location>
        <begin position="66"/>
        <end position="87"/>
    </location>
</feature>